<keyword evidence="3" id="KW-1185">Reference proteome</keyword>
<organism evidence="2 3">
    <name type="scientific">Helianthus annuus</name>
    <name type="common">Common sunflower</name>
    <dbReference type="NCBI Taxonomy" id="4232"/>
    <lineage>
        <taxon>Eukaryota</taxon>
        <taxon>Viridiplantae</taxon>
        <taxon>Streptophyta</taxon>
        <taxon>Embryophyta</taxon>
        <taxon>Tracheophyta</taxon>
        <taxon>Spermatophyta</taxon>
        <taxon>Magnoliopsida</taxon>
        <taxon>eudicotyledons</taxon>
        <taxon>Gunneridae</taxon>
        <taxon>Pentapetalae</taxon>
        <taxon>asterids</taxon>
        <taxon>campanulids</taxon>
        <taxon>Asterales</taxon>
        <taxon>Asteraceae</taxon>
        <taxon>Asteroideae</taxon>
        <taxon>Heliantheae alliance</taxon>
        <taxon>Heliantheae</taxon>
        <taxon>Helianthus</taxon>
    </lineage>
</organism>
<evidence type="ECO:0000256" key="1">
    <source>
        <dbReference type="SAM" id="MobiDB-lite"/>
    </source>
</evidence>
<name>A0A9K3E0L1_HELAN</name>
<dbReference type="EMBL" id="MNCJ02000330">
    <property type="protein sequence ID" value="KAF5764044.1"/>
    <property type="molecule type" value="Genomic_DNA"/>
</dbReference>
<proteinExistence type="predicted"/>
<feature type="compositionally biased region" description="Acidic residues" evidence="1">
    <location>
        <begin position="52"/>
        <end position="66"/>
    </location>
</feature>
<evidence type="ECO:0000313" key="3">
    <source>
        <dbReference type="Proteomes" id="UP000215914"/>
    </source>
</evidence>
<reference evidence="2" key="2">
    <citation type="submission" date="2020-06" db="EMBL/GenBank/DDBJ databases">
        <title>Helianthus annuus Genome sequencing and assembly Release 2.</title>
        <authorList>
            <person name="Gouzy J."/>
            <person name="Langlade N."/>
            <person name="Munos S."/>
        </authorList>
    </citation>
    <scope>NUCLEOTIDE SEQUENCE</scope>
    <source>
        <tissue evidence="2">Leaves</tissue>
    </source>
</reference>
<dbReference type="Gramene" id="mRNA:HanXRQr2_Chr15g0687441">
    <property type="protein sequence ID" value="mRNA:HanXRQr2_Chr15g0687441"/>
    <property type="gene ID" value="HanXRQr2_Chr15g0687441"/>
</dbReference>
<evidence type="ECO:0000313" key="2">
    <source>
        <dbReference type="EMBL" id="KAF5764044.1"/>
    </source>
</evidence>
<protein>
    <submittedName>
        <fullName evidence="2">Uncharacterized protein</fullName>
    </submittedName>
</protein>
<feature type="region of interest" description="Disordered" evidence="1">
    <location>
        <begin position="52"/>
        <end position="78"/>
    </location>
</feature>
<dbReference type="Proteomes" id="UP000215914">
    <property type="component" value="Unassembled WGS sequence"/>
</dbReference>
<comment type="caution">
    <text evidence="2">The sequence shown here is derived from an EMBL/GenBank/DDBJ whole genome shotgun (WGS) entry which is preliminary data.</text>
</comment>
<reference evidence="2" key="1">
    <citation type="journal article" date="2017" name="Nature">
        <title>The sunflower genome provides insights into oil metabolism, flowering and Asterid evolution.</title>
        <authorList>
            <person name="Badouin H."/>
            <person name="Gouzy J."/>
            <person name="Grassa C.J."/>
            <person name="Murat F."/>
            <person name="Staton S.E."/>
            <person name="Cottret L."/>
            <person name="Lelandais-Briere C."/>
            <person name="Owens G.L."/>
            <person name="Carrere S."/>
            <person name="Mayjonade B."/>
            <person name="Legrand L."/>
            <person name="Gill N."/>
            <person name="Kane N.C."/>
            <person name="Bowers J.E."/>
            <person name="Hubner S."/>
            <person name="Bellec A."/>
            <person name="Berard A."/>
            <person name="Berges H."/>
            <person name="Blanchet N."/>
            <person name="Boniface M.C."/>
            <person name="Brunel D."/>
            <person name="Catrice O."/>
            <person name="Chaidir N."/>
            <person name="Claudel C."/>
            <person name="Donnadieu C."/>
            <person name="Faraut T."/>
            <person name="Fievet G."/>
            <person name="Helmstetter N."/>
            <person name="King M."/>
            <person name="Knapp S.J."/>
            <person name="Lai Z."/>
            <person name="Le Paslier M.C."/>
            <person name="Lippi Y."/>
            <person name="Lorenzon L."/>
            <person name="Mandel J.R."/>
            <person name="Marage G."/>
            <person name="Marchand G."/>
            <person name="Marquand E."/>
            <person name="Bret-Mestries E."/>
            <person name="Morien E."/>
            <person name="Nambeesan S."/>
            <person name="Nguyen T."/>
            <person name="Pegot-Espagnet P."/>
            <person name="Pouilly N."/>
            <person name="Raftis F."/>
            <person name="Sallet E."/>
            <person name="Schiex T."/>
            <person name="Thomas J."/>
            <person name="Vandecasteele C."/>
            <person name="Vares D."/>
            <person name="Vear F."/>
            <person name="Vautrin S."/>
            <person name="Crespi M."/>
            <person name="Mangin B."/>
            <person name="Burke J.M."/>
            <person name="Salse J."/>
            <person name="Munos S."/>
            <person name="Vincourt P."/>
            <person name="Rieseberg L.H."/>
            <person name="Langlade N.B."/>
        </authorList>
    </citation>
    <scope>NUCLEOTIDE SEQUENCE</scope>
    <source>
        <tissue evidence="2">Leaves</tissue>
    </source>
</reference>
<accession>A0A9K3E0L1</accession>
<dbReference type="AlphaFoldDB" id="A0A9K3E0L1"/>
<sequence>MHDEHANLNNPFVKQASKDDAIFVIFKDRKFETQRKISKRFSEWKWSEVMNLDDSDNNDKEEELENTVDSSTNQKTKLKIPRVSIQKRNRFHAV</sequence>
<gene>
    <name evidence="2" type="ORF">HanXRQr2_Chr15g0687441</name>
</gene>